<organism evidence="1 2">
    <name type="scientific">Paraburkholderia terricola</name>
    <dbReference type="NCBI Taxonomy" id="169427"/>
    <lineage>
        <taxon>Bacteria</taxon>
        <taxon>Pseudomonadati</taxon>
        <taxon>Pseudomonadota</taxon>
        <taxon>Betaproteobacteria</taxon>
        <taxon>Burkholderiales</taxon>
        <taxon>Burkholderiaceae</taxon>
        <taxon>Paraburkholderia</taxon>
    </lineage>
</organism>
<dbReference type="SUPFAM" id="SSF160207">
    <property type="entry name" value="NMB0488-like"/>
    <property type="match status" value="1"/>
</dbReference>
<evidence type="ECO:0000313" key="2">
    <source>
        <dbReference type="Proteomes" id="UP001264340"/>
    </source>
</evidence>
<evidence type="ECO:0008006" key="3">
    <source>
        <dbReference type="Google" id="ProtNLM"/>
    </source>
</evidence>
<name>A0ABU1M2E9_9BURK</name>
<comment type="caution">
    <text evidence="1">The sequence shown here is derived from an EMBL/GenBank/DDBJ whole genome shotgun (WGS) entry which is preliminary data.</text>
</comment>
<proteinExistence type="predicted"/>
<sequence length="166" mass="18468">MTDVVMKRWASAYENRDFVQVETQSGYRGGLPDPLGKRIQLLNPATDEVLGGAVLDALAESRFLHPNEHREFFDIRGRVVPQYEEWVKSVMAAYGYKTRRALFKDMKSCGIEEQGGVITMRPTHHEKLEAWSGEGITEASLVQVQAGSDPAEIGTALRLALSRCTG</sequence>
<dbReference type="InterPro" id="IPR037891">
    <property type="entry name" value="Cdil-like_sf"/>
</dbReference>
<dbReference type="Gene3D" id="3.40.1590.10">
    <property type="entry name" value="NMB0488-like"/>
    <property type="match status" value="1"/>
</dbReference>
<reference evidence="1 2" key="1">
    <citation type="submission" date="2023-07" db="EMBL/GenBank/DDBJ databases">
        <title>Sorghum-associated microbial communities from plants grown in Nebraska, USA.</title>
        <authorList>
            <person name="Schachtman D."/>
        </authorList>
    </citation>
    <scope>NUCLEOTIDE SEQUENCE [LARGE SCALE GENOMIC DNA]</scope>
    <source>
        <strain evidence="1 2">DS1316</strain>
    </source>
</reference>
<protein>
    <recommendedName>
        <fullName evidence="3">DUF1436 family protein</fullName>
    </recommendedName>
</protein>
<dbReference type="Proteomes" id="UP001264340">
    <property type="component" value="Unassembled WGS sequence"/>
</dbReference>
<keyword evidence="2" id="KW-1185">Reference proteome</keyword>
<dbReference type="EMBL" id="JAVDRP010000037">
    <property type="protein sequence ID" value="MDR6413178.1"/>
    <property type="molecule type" value="Genomic_DNA"/>
</dbReference>
<dbReference type="Pfam" id="PF07262">
    <property type="entry name" value="CdiI"/>
    <property type="match status" value="1"/>
</dbReference>
<accession>A0ABU1M2E9</accession>
<evidence type="ECO:0000313" key="1">
    <source>
        <dbReference type="EMBL" id="MDR6413178.1"/>
    </source>
</evidence>
<dbReference type="CDD" id="cd13445">
    <property type="entry name" value="CDI_inhibitor_EC869_like"/>
    <property type="match status" value="1"/>
</dbReference>
<dbReference type="InterPro" id="IPR009888">
    <property type="entry name" value="CdiI_Proteobact"/>
</dbReference>
<dbReference type="RefSeq" id="WP_310127642.1">
    <property type="nucleotide sequence ID" value="NZ_JAVDRP010000037.1"/>
</dbReference>
<gene>
    <name evidence="1" type="ORF">J2804_006616</name>
</gene>